<reference evidence="1 2" key="1">
    <citation type="submission" date="2020-08" db="EMBL/GenBank/DDBJ databases">
        <title>Genomic Encyclopedia of Type Strains, Phase IV (KMG-IV): sequencing the most valuable type-strain genomes for metagenomic binning, comparative biology and taxonomic classification.</title>
        <authorList>
            <person name="Goeker M."/>
        </authorList>
    </citation>
    <scope>NUCLEOTIDE SEQUENCE [LARGE SCALE GENOMIC DNA]</scope>
    <source>
        <strain evidence="1 2">DSM 105137</strain>
    </source>
</reference>
<gene>
    <name evidence="1" type="ORF">GGR28_003772</name>
</gene>
<evidence type="ECO:0000313" key="2">
    <source>
        <dbReference type="Proteomes" id="UP000576209"/>
    </source>
</evidence>
<dbReference type="EMBL" id="JACIFF010000014">
    <property type="protein sequence ID" value="MBB4081125.1"/>
    <property type="molecule type" value="Genomic_DNA"/>
</dbReference>
<proteinExistence type="predicted"/>
<dbReference type="Proteomes" id="UP000576209">
    <property type="component" value="Unassembled WGS sequence"/>
</dbReference>
<name>A0A840EC87_9BACT</name>
<keyword evidence="2" id="KW-1185">Reference proteome</keyword>
<protein>
    <submittedName>
        <fullName evidence="1">Uncharacterized protein</fullName>
    </submittedName>
</protein>
<evidence type="ECO:0000313" key="1">
    <source>
        <dbReference type="EMBL" id="MBB4081125.1"/>
    </source>
</evidence>
<accession>A0A840EC87</accession>
<dbReference type="RefSeq" id="WP_183497351.1">
    <property type="nucleotide sequence ID" value="NZ_JACIFF010000014.1"/>
</dbReference>
<sequence length="579" mass="65898">MLRFKLIFLSLLCCCYINGQEAPRLALTGTNPSFSKGTIDTELLSSIIQSKQEEVKERLLRNTIIAQFKKEENNYTKRLNNFTTFSYMYNLLNTITTGKNKSAMTKLVIESTSEFAFIYGLAYLNFPDVITSAKATSTKSANQDIQNIVIGNVEDFNILIDLCYDIVYNRKSELANFMEFKNRLSDASFDIWYEADNAYKKAIALATDKSDVATLQRLGMWQQTIDASLTELIDLETSIRNTIEAIELLGDNGISSKWNRIINGFASSDGSTLADIVKDLIAKNSGKFDPTVLNYLQTFEEFLSNDYDNAIYIYSFYRGLAKSNFKDFSLTEDQFYGLKYIIVKFIEIAKNQYPNDAISGVLEYLLENTLVEFLDSNGDLVPNEDLSTKGYIYLDVESLISSIDSWFNSIKPRKISKYVSPFLIIGANYGVFFDENQLLPSSQSSTIGNLYYAVEKIGIKYKIWNYKYTHSFEPGVSVSYYGKNFKWRRPQEEPLISDIYVYSYFSGILYNLVDVKSEENFDYALFGGGLGVTFFNGLNTNFSLSSPITDGSINNKNIFFNVGIDIPIIDYISELTKRR</sequence>
<dbReference type="AlphaFoldDB" id="A0A840EC87"/>
<comment type="caution">
    <text evidence="1">The sequence shown here is derived from an EMBL/GenBank/DDBJ whole genome shotgun (WGS) entry which is preliminary data.</text>
</comment>
<organism evidence="1 2">
    <name type="scientific">Neolewinella aquimaris</name>
    <dbReference type="NCBI Taxonomy" id="1835722"/>
    <lineage>
        <taxon>Bacteria</taxon>
        <taxon>Pseudomonadati</taxon>
        <taxon>Bacteroidota</taxon>
        <taxon>Saprospiria</taxon>
        <taxon>Saprospirales</taxon>
        <taxon>Lewinellaceae</taxon>
        <taxon>Neolewinella</taxon>
    </lineage>
</organism>